<dbReference type="Proteomes" id="UP000503129">
    <property type="component" value="Chromosome"/>
</dbReference>
<dbReference type="AlphaFoldDB" id="A0A856MIP0"/>
<sequence length="59" mass="6838">MAHYKTDEELLEMLSEVILGLKRLDNATPNRSRELAITNLETGGLWLEKLLKEQEQPEE</sequence>
<dbReference type="EMBL" id="CP030118">
    <property type="protein sequence ID" value="QDL11123.1"/>
    <property type="molecule type" value="Genomic_DNA"/>
</dbReference>
<evidence type="ECO:0000313" key="2">
    <source>
        <dbReference type="Proteomes" id="UP000503129"/>
    </source>
</evidence>
<proteinExistence type="predicted"/>
<gene>
    <name evidence="1" type="ORF">DP114_27415</name>
</gene>
<dbReference type="KEGG" id="bsen:DP114_27415"/>
<name>A0A856MIP0_9CYAN</name>
<accession>A0A856MIP0</accession>
<keyword evidence="2" id="KW-1185">Reference proteome</keyword>
<reference evidence="1 2" key="1">
    <citation type="submission" date="2018-06" db="EMBL/GenBank/DDBJ databases">
        <title>Comparative genomics of Brasilonema spp. strains.</title>
        <authorList>
            <person name="Alvarenga D.O."/>
            <person name="Fiore M.F."/>
            <person name="Varani A.M."/>
        </authorList>
    </citation>
    <scope>NUCLEOTIDE SEQUENCE [LARGE SCALE GENOMIC DNA]</scope>
    <source>
        <strain evidence="1 2">CENA114</strain>
    </source>
</reference>
<evidence type="ECO:0000313" key="1">
    <source>
        <dbReference type="EMBL" id="QDL11123.1"/>
    </source>
</evidence>
<protein>
    <submittedName>
        <fullName evidence="1">Uncharacterized protein</fullName>
    </submittedName>
</protein>
<dbReference type="RefSeq" id="WP_169267715.1">
    <property type="nucleotide sequence ID" value="NZ_CAWOXK010000001.1"/>
</dbReference>
<organism evidence="1 2">
    <name type="scientific">Brasilonema sennae CENA114</name>
    <dbReference type="NCBI Taxonomy" id="415709"/>
    <lineage>
        <taxon>Bacteria</taxon>
        <taxon>Bacillati</taxon>
        <taxon>Cyanobacteriota</taxon>
        <taxon>Cyanophyceae</taxon>
        <taxon>Nostocales</taxon>
        <taxon>Scytonemataceae</taxon>
        <taxon>Brasilonema</taxon>
        <taxon>Bromeliae group (in: Brasilonema)</taxon>
    </lineage>
</organism>